<dbReference type="KEGG" id="mamp:MAMA39_04340"/>
<keyword evidence="6 8" id="KW-0413">Isomerase</keyword>
<feature type="active site" evidence="8">
    <location>
        <position position="419"/>
    </location>
</feature>
<proteinExistence type="inferred from homology"/>
<comment type="pathway">
    <text evidence="8">Carbohydrate biosynthesis; gluconeogenesis.</text>
</comment>
<dbReference type="FunFam" id="3.40.50.10490:FF:000016">
    <property type="entry name" value="Glucose-6-phosphate isomerase"/>
    <property type="match status" value="1"/>
</dbReference>
<name>A0A292IHY2_9MOLU</name>
<dbReference type="GO" id="GO:0048029">
    <property type="term" value="F:monosaccharide binding"/>
    <property type="evidence" value="ECO:0007669"/>
    <property type="project" value="TreeGrafter"/>
</dbReference>
<dbReference type="UniPathway" id="UPA00109">
    <property type="reaction ID" value="UER00181"/>
</dbReference>
<organism evidence="10 11">
    <name type="scientific">Mycoplasma amphoriforme A39</name>
    <dbReference type="NCBI Taxonomy" id="572419"/>
    <lineage>
        <taxon>Bacteria</taxon>
        <taxon>Bacillati</taxon>
        <taxon>Mycoplasmatota</taxon>
        <taxon>Mollicutes</taxon>
        <taxon>Mycoplasmataceae</taxon>
        <taxon>Mycoplasma</taxon>
    </lineage>
</organism>
<keyword evidence="3 8" id="KW-0312">Gluconeogenesis</keyword>
<evidence type="ECO:0000256" key="4">
    <source>
        <dbReference type="ARBA" id="ARBA00022490"/>
    </source>
</evidence>
<dbReference type="PANTHER" id="PTHR11469">
    <property type="entry name" value="GLUCOSE-6-PHOSPHATE ISOMERASE"/>
    <property type="match status" value="1"/>
</dbReference>
<dbReference type="EMBL" id="HG937516">
    <property type="protein sequence ID" value="CDN40554.1"/>
    <property type="molecule type" value="Genomic_DNA"/>
</dbReference>
<dbReference type="PROSITE" id="PS00174">
    <property type="entry name" value="P_GLUCOSE_ISOMERASE_2"/>
    <property type="match status" value="1"/>
</dbReference>
<dbReference type="CDD" id="cd05016">
    <property type="entry name" value="SIS_PGI_2"/>
    <property type="match status" value="1"/>
</dbReference>
<dbReference type="PROSITE" id="PS51463">
    <property type="entry name" value="P_GLUCOSE_ISOMERASE_3"/>
    <property type="match status" value="1"/>
</dbReference>
<dbReference type="HAMAP" id="MF_00473">
    <property type="entry name" value="G6P_isomerase"/>
    <property type="match status" value="1"/>
</dbReference>
<dbReference type="GO" id="GO:0051156">
    <property type="term" value="P:glucose 6-phosphate metabolic process"/>
    <property type="evidence" value="ECO:0007669"/>
    <property type="project" value="TreeGrafter"/>
</dbReference>
<dbReference type="Proteomes" id="UP000261764">
    <property type="component" value="Chromosome I"/>
</dbReference>
<dbReference type="InterPro" id="IPR046348">
    <property type="entry name" value="SIS_dom_sf"/>
</dbReference>
<protein>
    <recommendedName>
        <fullName evidence="8">Glucose-6-phosphate isomerase</fullName>
        <shortName evidence="8">GPI</shortName>
        <ecNumber evidence="8">5.3.1.9</ecNumber>
    </recommendedName>
    <alternativeName>
        <fullName evidence="8">Phosphoglucose isomerase</fullName>
        <shortName evidence="8">PGI</shortName>
    </alternativeName>
    <alternativeName>
        <fullName evidence="8">Phosphohexose isomerase</fullName>
        <shortName evidence="8">PHI</shortName>
    </alternativeName>
</protein>
<evidence type="ECO:0000256" key="1">
    <source>
        <dbReference type="ARBA" id="ARBA00004926"/>
    </source>
</evidence>
<evidence type="ECO:0000256" key="3">
    <source>
        <dbReference type="ARBA" id="ARBA00022432"/>
    </source>
</evidence>
<keyword evidence="11" id="KW-1185">Reference proteome</keyword>
<dbReference type="SUPFAM" id="SSF53697">
    <property type="entry name" value="SIS domain"/>
    <property type="match status" value="1"/>
</dbReference>
<evidence type="ECO:0000256" key="6">
    <source>
        <dbReference type="ARBA" id="ARBA00023235"/>
    </source>
</evidence>
<comment type="similarity">
    <text evidence="2 8 9">Belongs to the GPI family.</text>
</comment>
<dbReference type="GO" id="GO:0004347">
    <property type="term" value="F:glucose-6-phosphate isomerase activity"/>
    <property type="evidence" value="ECO:0007669"/>
    <property type="project" value="UniProtKB-UniRule"/>
</dbReference>
<keyword evidence="4 8" id="KW-0963">Cytoplasm</keyword>
<dbReference type="GO" id="GO:0097367">
    <property type="term" value="F:carbohydrate derivative binding"/>
    <property type="evidence" value="ECO:0007669"/>
    <property type="project" value="InterPro"/>
</dbReference>
<dbReference type="PANTHER" id="PTHR11469:SF1">
    <property type="entry name" value="GLUCOSE-6-PHOSPHATE ISOMERASE"/>
    <property type="match status" value="1"/>
</dbReference>
<dbReference type="NCBIfam" id="NF010697">
    <property type="entry name" value="PRK14097.1"/>
    <property type="match status" value="1"/>
</dbReference>
<evidence type="ECO:0000256" key="8">
    <source>
        <dbReference type="HAMAP-Rule" id="MF_00473"/>
    </source>
</evidence>
<dbReference type="EC" id="5.3.1.9" evidence="8"/>
<accession>A0A292IHY2</accession>
<evidence type="ECO:0000256" key="5">
    <source>
        <dbReference type="ARBA" id="ARBA00023152"/>
    </source>
</evidence>
<dbReference type="GO" id="GO:0006094">
    <property type="term" value="P:gluconeogenesis"/>
    <property type="evidence" value="ECO:0007669"/>
    <property type="project" value="UniProtKB-UniRule"/>
</dbReference>
<comment type="catalytic activity">
    <reaction evidence="7 8 9">
        <text>alpha-D-glucose 6-phosphate = beta-D-fructose 6-phosphate</text>
        <dbReference type="Rhea" id="RHEA:11816"/>
        <dbReference type="ChEBI" id="CHEBI:57634"/>
        <dbReference type="ChEBI" id="CHEBI:58225"/>
        <dbReference type="EC" id="5.3.1.9"/>
    </reaction>
</comment>
<dbReference type="InterPro" id="IPR018189">
    <property type="entry name" value="Phosphoglucose_isomerase_CS"/>
</dbReference>
<reference evidence="10 11" key="1">
    <citation type="journal article" date="2015" name="Clin. Infect. Dis.">
        <title>Genomic Investigations unmask Mycoplasma amphoriforme, a new respiratory pathogen.</title>
        <authorList>
            <person name="Gillespie S.H."/>
            <person name="Ling C.L."/>
            <person name="Oravcova K."/>
            <person name="Pinheiro M."/>
            <person name="Wells L."/>
            <person name="Bryant J.M."/>
            <person name="McHugh T.D."/>
            <person name="Bebear C."/>
            <person name="Webster D."/>
            <person name="Harris S.R."/>
            <person name="Seth-Smith H.M."/>
            <person name="Thomson N.R."/>
        </authorList>
    </citation>
    <scope>NUCLEOTIDE SEQUENCE [LARGE SCALE GENOMIC DNA]</scope>
    <source>
        <strain evidence="10 11">A39</strain>
    </source>
</reference>
<dbReference type="GO" id="GO:0005829">
    <property type="term" value="C:cytosol"/>
    <property type="evidence" value="ECO:0007669"/>
    <property type="project" value="TreeGrafter"/>
</dbReference>
<dbReference type="RefSeq" id="WP_343251174.1">
    <property type="nucleotide sequence ID" value="NZ_HG937516.1"/>
</dbReference>
<dbReference type="PROSITE" id="PS00765">
    <property type="entry name" value="P_GLUCOSE_ISOMERASE_1"/>
    <property type="match status" value="1"/>
</dbReference>
<comment type="caution">
    <text evidence="8">Lacks conserved residue(s) required for the propagation of feature annotation.</text>
</comment>
<evidence type="ECO:0000256" key="7">
    <source>
        <dbReference type="ARBA" id="ARBA00029321"/>
    </source>
</evidence>
<evidence type="ECO:0000313" key="11">
    <source>
        <dbReference type="Proteomes" id="UP000261764"/>
    </source>
</evidence>
<dbReference type="InterPro" id="IPR035476">
    <property type="entry name" value="SIS_PGI_1"/>
</dbReference>
<keyword evidence="5 8" id="KW-0324">Glycolysis</keyword>
<comment type="function">
    <text evidence="8">Catalyzes the reversible isomerization of glucose-6-phosphate to fructose-6-phosphate.</text>
</comment>
<gene>
    <name evidence="8" type="primary">pgi</name>
    <name evidence="10" type="ORF">MAMA39_04340</name>
</gene>
<evidence type="ECO:0000313" key="10">
    <source>
        <dbReference type="EMBL" id="CDN40554.1"/>
    </source>
</evidence>
<dbReference type="Pfam" id="PF00342">
    <property type="entry name" value="PGI"/>
    <property type="match status" value="1"/>
</dbReference>
<dbReference type="InterPro" id="IPR035482">
    <property type="entry name" value="SIS_PGI_2"/>
</dbReference>
<dbReference type="GO" id="GO:0006096">
    <property type="term" value="P:glycolytic process"/>
    <property type="evidence" value="ECO:0007669"/>
    <property type="project" value="UniProtKB-UniRule"/>
</dbReference>
<dbReference type="AlphaFoldDB" id="A0A292IHY2"/>
<dbReference type="Gene3D" id="3.40.50.10490">
    <property type="entry name" value="Glucose-6-phosphate isomerase like protein, domain 1"/>
    <property type="match status" value="2"/>
</dbReference>
<dbReference type="PRINTS" id="PR00662">
    <property type="entry name" value="G6PISOMERASE"/>
</dbReference>
<comment type="subcellular location">
    <subcellularLocation>
        <location evidence="8">Cytoplasm</location>
    </subcellularLocation>
</comment>
<sequence>MFLKLNPNFVTAIKPEDLQKKYQEQVKNFHHDLVNNKGPGSNFLGWVHYPNNDHREIMEKMERIVNQWHAKKIEEIVIIGMGGSYTGVKAILEMAIPNHNERKMHVHFMRSLSSCNLQTVLNQVKTKNWGIIVISKSGTTLESALAFKLARTALKNQFHHDYAWRIIAITDPHQGTLHDLCTKHQYTMLPIASDIGGRFSSITPVGLLPAMLCGVDVKQILQGAKAAYHDLIQHDAITQNSAVLYACYRHYLYKNLNLSIEVLISYEDNVEDTLLQHRQLFGESEGKNHDALFPTYSIFTTDLHSMGQLYQQGVRNFFETVITFKKPLADIIMTKSVFNDDDHLDYLTDKTVHEINYLACEATIAAHKSSGIEILKIELEEMSAYAFGYLYYWFCFATAISARLLQHNPFDQPGVETYKQNMFKLLGKK</sequence>
<feature type="active site" description="Proton donor" evidence="8">
    <location>
        <position position="283"/>
    </location>
</feature>
<evidence type="ECO:0000256" key="2">
    <source>
        <dbReference type="ARBA" id="ARBA00006604"/>
    </source>
</evidence>
<dbReference type="CDD" id="cd05015">
    <property type="entry name" value="SIS_PGI_1"/>
    <property type="match status" value="1"/>
</dbReference>
<evidence type="ECO:0000256" key="9">
    <source>
        <dbReference type="RuleBase" id="RU000612"/>
    </source>
</evidence>
<comment type="pathway">
    <text evidence="1 8 9">Carbohydrate degradation; glycolysis; D-glyceraldehyde 3-phosphate and glycerone phosphate from D-glucose: step 2/4.</text>
</comment>
<dbReference type="InterPro" id="IPR001672">
    <property type="entry name" value="G6P_Isomerase"/>
</dbReference>
<dbReference type="UniPathway" id="UPA00138"/>